<dbReference type="Proteomes" id="UP000233767">
    <property type="component" value="Unassembled WGS sequence"/>
</dbReference>
<sequence length="106" mass="12152">MTLLQKINCFAIGLPLAIAALAVFEVGMLSFALLSKVITGFLQVSIALVLFVNHYKNRHLQAYFLFCILFFSLWYATDWGWIWAMPPSLALYMTVIVHYIILEKPH</sequence>
<keyword evidence="1" id="KW-0472">Membrane</keyword>
<dbReference type="RefSeq" id="WP_101472894.1">
    <property type="nucleotide sequence ID" value="NZ_PJND01000010.1"/>
</dbReference>
<evidence type="ECO:0000313" key="5">
    <source>
        <dbReference type="Proteomes" id="UP000275027"/>
    </source>
</evidence>
<dbReference type="AlphaFoldDB" id="A0A497TWP6"/>
<dbReference type="EMBL" id="PJND01000010">
    <property type="protein sequence ID" value="PKW20422.1"/>
    <property type="molecule type" value="Genomic_DNA"/>
</dbReference>
<feature type="transmembrane region" description="Helical" evidence="1">
    <location>
        <begin position="82"/>
        <end position="102"/>
    </location>
</feature>
<dbReference type="EMBL" id="RCCB01000014">
    <property type="protein sequence ID" value="RLJ23621.1"/>
    <property type="molecule type" value="Genomic_DNA"/>
</dbReference>
<feature type="transmembrane region" description="Helical" evidence="1">
    <location>
        <begin position="60"/>
        <end position="76"/>
    </location>
</feature>
<keyword evidence="4" id="KW-1185">Reference proteome</keyword>
<protein>
    <submittedName>
        <fullName evidence="3">Uncharacterized protein</fullName>
    </submittedName>
</protein>
<proteinExistence type="predicted"/>
<comment type="caution">
    <text evidence="3">The sequence shown here is derived from an EMBL/GenBank/DDBJ whole genome shotgun (WGS) entry which is preliminary data.</text>
</comment>
<keyword evidence="1" id="KW-1133">Transmembrane helix</keyword>
<evidence type="ECO:0000313" key="3">
    <source>
        <dbReference type="EMBL" id="RLJ23621.1"/>
    </source>
</evidence>
<reference evidence="3 5" key="2">
    <citation type="submission" date="2018-10" db="EMBL/GenBank/DDBJ databases">
        <title>Genomic Encyclopedia of Archaeal and Bacterial Type Strains, Phase II (KMG-II): from individual species to whole genera.</title>
        <authorList>
            <person name="Goeker M."/>
        </authorList>
    </citation>
    <scope>NUCLEOTIDE SEQUENCE [LARGE SCALE GENOMIC DNA]</scope>
    <source>
        <strain evidence="3 5">DSM 21886</strain>
    </source>
</reference>
<feature type="transmembrane region" description="Helical" evidence="1">
    <location>
        <begin position="30"/>
        <end position="53"/>
    </location>
</feature>
<evidence type="ECO:0000313" key="4">
    <source>
        <dbReference type="Proteomes" id="UP000233767"/>
    </source>
</evidence>
<accession>A0A497TWP6</accession>
<organism evidence="3 5">
    <name type="scientific">Flavobacterium lindanitolerans</name>
    <dbReference type="NCBI Taxonomy" id="428988"/>
    <lineage>
        <taxon>Bacteria</taxon>
        <taxon>Pseudomonadati</taxon>
        <taxon>Bacteroidota</taxon>
        <taxon>Flavobacteriia</taxon>
        <taxon>Flavobacteriales</taxon>
        <taxon>Flavobacteriaceae</taxon>
        <taxon>Flavobacterium</taxon>
    </lineage>
</organism>
<dbReference type="Proteomes" id="UP000275027">
    <property type="component" value="Unassembled WGS sequence"/>
</dbReference>
<evidence type="ECO:0000313" key="2">
    <source>
        <dbReference type="EMBL" id="PKW20422.1"/>
    </source>
</evidence>
<feature type="transmembrane region" description="Helical" evidence="1">
    <location>
        <begin position="7"/>
        <end position="24"/>
    </location>
</feature>
<name>A0A497TWP6_9FLAO</name>
<reference evidence="2 4" key="1">
    <citation type="submission" date="2017-12" db="EMBL/GenBank/DDBJ databases">
        <title>Genomic Encyclopedia of Type Strains, Phase III (KMG-III): the genomes of soil and plant-associated and newly described type strains.</title>
        <authorList>
            <person name="Whitman W."/>
        </authorList>
    </citation>
    <scope>NUCLEOTIDE SEQUENCE [LARGE SCALE GENOMIC DNA]</scope>
    <source>
        <strain evidence="2 4">IP-10</strain>
    </source>
</reference>
<gene>
    <name evidence="2" type="ORF">B0G92_3134</name>
    <name evidence="3" type="ORF">CLV50_2894</name>
</gene>
<evidence type="ECO:0000256" key="1">
    <source>
        <dbReference type="SAM" id="Phobius"/>
    </source>
</evidence>
<keyword evidence="1" id="KW-0812">Transmembrane</keyword>